<dbReference type="EMBL" id="QSLN01000001">
    <property type="protein sequence ID" value="RDV84748.1"/>
    <property type="molecule type" value="Genomic_DNA"/>
</dbReference>
<dbReference type="InterPro" id="IPR040465">
    <property type="entry name" value="CtsR_N"/>
</dbReference>
<feature type="domain" description="CtsR C-terminal dimerization" evidence="2">
    <location>
        <begin position="101"/>
        <end position="170"/>
    </location>
</feature>
<evidence type="ECO:0000259" key="1">
    <source>
        <dbReference type="Pfam" id="PF05848"/>
    </source>
</evidence>
<evidence type="ECO:0000313" key="3">
    <source>
        <dbReference type="EMBL" id="RDV84748.1"/>
    </source>
</evidence>
<dbReference type="Gene3D" id="1.10.1200.150">
    <property type="entry name" value="Transcriptional regulator CtsR, C-terminal domain"/>
    <property type="match status" value="1"/>
</dbReference>
<evidence type="ECO:0000259" key="2">
    <source>
        <dbReference type="Pfam" id="PF17727"/>
    </source>
</evidence>
<name>A0A3D8P7Z0_9THEO</name>
<dbReference type="Proteomes" id="UP000256329">
    <property type="component" value="Unassembled WGS sequence"/>
</dbReference>
<comment type="caution">
    <text evidence="3">The sequence shown here is derived from an EMBL/GenBank/DDBJ whole genome shotgun (WGS) entry which is preliminary data.</text>
</comment>
<reference evidence="3 4" key="1">
    <citation type="submission" date="2018-08" db="EMBL/GenBank/DDBJ databases">
        <title>Form III RuBisCO-mediated autotrophy in Thermodesulfobium bacteria.</title>
        <authorList>
            <person name="Toshchakov S.V."/>
            <person name="Kublanov I.V."/>
            <person name="Frolov E."/>
            <person name="Bonch-Osmolovskaya E.A."/>
            <person name="Tourova T.P."/>
            <person name="Chernych N.A."/>
            <person name="Lebedinsky A.V."/>
        </authorList>
    </citation>
    <scope>NUCLEOTIDE SEQUENCE [LARGE SCALE GENOMIC DNA]</scope>
    <source>
        <strain evidence="3 4">SR</strain>
    </source>
</reference>
<dbReference type="Pfam" id="PF05848">
    <property type="entry name" value="CtsR"/>
    <property type="match status" value="1"/>
</dbReference>
<sequence length="178" mass="19759">MLDLPAGAILKGKGKLRLETVVEMRSLADEIEAYLRQLLAQSPTGQVVVRRSALASKFGCTPAQINYVLSTRFTAWHGFCVESRRGGGGFLRISRLCPPDYRELLRKLWQTLGGSIGEVEALNFLARLQEEGILSNREVRLMRHVLTHGLVELPPIWRSRLRASLLRALIGAALGGQD</sequence>
<gene>
    <name evidence="3" type="ORF">DXX99_01485</name>
</gene>
<evidence type="ECO:0000313" key="4">
    <source>
        <dbReference type="Proteomes" id="UP000256329"/>
    </source>
</evidence>
<organism evidence="3 4">
    <name type="scientific">Ammonifex thiophilus</name>
    <dbReference type="NCBI Taxonomy" id="444093"/>
    <lineage>
        <taxon>Bacteria</taxon>
        <taxon>Bacillati</taxon>
        <taxon>Bacillota</taxon>
        <taxon>Clostridia</taxon>
        <taxon>Thermoanaerobacterales</taxon>
        <taxon>Thermoanaerobacteraceae</taxon>
        <taxon>Ammonifex</taxon>
    </lineage>
</organism>
<keyword evidence="4" id="KW-1185">Reference proteome</keyword>
<proteinExistence type="predicted"/>
<dbReference type="InterPro" id="IPR041473">
    <property type="entry name" value="CtsR_C"/>
</dbReference>
<dbReference type="InterPro" id="IPR041902">
    <property type="entry name" value="CtsR_N_sf"/>
</dbReference>
<dbReference type="InterPro" id="IPR041908">
    <property type="entry name" value="CtsR_C_sf"/>
</dbReference>
<feature type="domain" description="CtsR N-terminal HTH" evidence="1">
    <location>
        <begin position="26"/>
        <end position="96"/>
    </location>
</feature>
<protein>
    <submittedName>
        <fullName evidence="3">CtsR family transcriptional regulator</fullName>
    </submittedName>
</protein>
<accession>A0A3D8P7Z0</accession>
<dbReference type="AlphaFoldDB" id="A0A3D8P7Z0"/>
<dbReference type="Gene3D" id="3.30.56.130">
    <property type="entry name" value="Transcriptional regulator CtsR, winged HTH domain"/>
    <property type="match status" value="1"/>
</dbReference>
<dbReference type="Pfam" id="PF17727">
    <property type="entry name" value="CtsR_C"/>
    <property type="match status" value="1"/>
</dbReference>